<name>A0A840R8L3_9GAMM</name>
<dbReference type="RefSeq" id="WP_226968246.1">
    <property type="nucleotide sequence ID" value="NZ_JACHHW010000008.1"/>
</dbReference>
<dbReference type="InterPro" id="IPR002781">
    <property type="entry name" value="TM_pro_TauE-like"/>
</dbReference>
<sequence length="259" mass="27071">MIGIDSLAAMNPWFILLLLAVGLVAGVINTLAGGGSNLTLPALMVMGLPADVANATNRVGVLLQSLAGVRDFDRHGQLPRADLWSVLRPTLMGSVFGAIAAAYMPVAYLKPILLFAMVSMALIILVRPAVIAPPPGTPVKQLKDCPEAFWGLFAAGIYGGFVQAGVGFVLIGALAGTLRYDLVKTNALKMLCTAALTVAALAVFIWQDLVAWLPGLILGLGSILGAKVGVRLALKASQRSLKWFLFVMTVVASGFAMVS</sequence>
<keyword evidence="10" id="KW-1185">Reference proteome</keyword>
<reference evidence="9 10" key="1">
    <citation type="submission" date="2020-08" db="EMBL/GenBank/DDBJ databases">
        <title>Genomic Encyclopedia of Type Strains, Phase IV (KMG-IV): sequencing the most valuable type-strain genomes for metagenomic binning, comparative biology and taxonomic classification.</title>
        <authorList>
            <person name="Goeker M."/>
        </authorList>
    </citation>
    <scope>NUCLEOTIDE SEQUENCE [LARGE SCALE GENOMIC DNA]</scope>
    <source>
        <strain evidence="9 10">DSM 25701</strain>
    </source>
</reference>
<feature type="transmembrane region" description="Helical" evidence="8">
    <location>
        <begin position="187"/>
        <end position="206"/>
    </location>
</feature>
<feature type="transmembrane region" description="Helical" evidence="8">
    <location>
        <begin position="112"/>
        <end position="130"/>
    </location>
</feature>
<feature type="transmembrane region" description="Helical" evidence="8">
    <location>
        <begin position="86"/>
        <end position="105"/>
    </location>
</feature>
<dbReference type="GO" id="GO:0005886">
    <property type="term" value="C:plasma membrane"/>
    <property type="evidence" value="ECO:0007669"/>
    <property type="project" value="UniProtKB-SubCell"/>
</dbReference>
<organism evidence="9 10">
    <name type="scientific">Zhongshania antarctica</name>
    <dbReference type="NCBI Taxonomy" id="641702"/>
    <lineage>
        <taxon>Bacteria</taxon>
        <taxon>Pseudomonadati</taxon>
        <taxon>Pseudomonadota</taxon>
        <taxon>Gammaproteobacteria</taxon>
        <taxon>Cellvibrionales</taxon>
        <taxon>Spongiibacteraceae</taxon>
        <taxon>Zhongshania</taxon>
    </lineage>
</organism>
<keyword evidence="5 8" id="KW-0812">Transmembrane</keyword>
<dbReference type="PANTHER" id="PTHR30269:SF0">
    <property type="entry name" value="MEMBRANE TRANSPORTER PROTEIN YFCA-RELATED"/>
    <property type="match status" value="1"/>
</dbReference>
<evidence type="ECO:0000256" key="3">
    <source>
        <dbReference type="ARBA" id="ARBA00022448"/>
    </source>
</evidence>
<evidence type="ECO:0000313" key="9">
    <source>
        <dbReference type="EMBL" id="MBB5188671.1"/>
    </source>
</evidence>
<evidence type="ECO:0000256" key="4">
    <source>
        <dbReference type="ARBA" id="ARBA00022475"/>
    </source>
</evidence>
<evidence type="ECO:0000256" key="5">
    <source>
        <dbReference type="ARBA" id="ARBA00022692"/>
    </source>
</evidence>
<feature type="transmembrane region" description="Helical" evidence="8">
    <location>
        <begin position="212"/>
        <end position="234"/>
    </location>
</feature>
<keyword evidence="7 8" id="KW-0472">Membrane</keyword>
<dbReference type="AlphaFoldDB" id="A0A840R8L3"/>
<keyword evidence="4 8" id="KW-1003">Cell membrane</keyword>
<evidence type="ECO:0000256" key="1">
    <source>
        <dbReference type="ARBA" id="ARBA00004651"/>
    </source>
</evidence>
<keyword evidence="6 8" id="KW-1133">Transmembrane helix</keyword>
<comment type="caution">
    <text evidence="9">The sequence shown here is derived from an EMBL/GenBank/DDBJ whole genome shotgun (WGS) entry which is preliminary data.</text>
</comment>
<evidence type="ECO:0000256" key="8">
    <source>
        <dbReference type="RuleBase" id="RU363041"/>
    </source>
</evidence>
<evidence type="ECO:0000256" key="7">
    <source>
        <dbReference type="ARBA" id="ARBA00023136"/>
    </source>
</evidence>
<evidence type="ECO:0000313" key="10">
    <source>
        <dbReference type="Proteomes" id="UP000536640"/>
    </source>
</evidence>
<keyword evidence="3" id="KW-0813">Transport</keyword>
<evidence type="ECO:0000256" key="6">
    <source>
        <dbReference type="ARBA" id="ARBA00022989"/>
    </source>
</evidence>
<comment type="similarity">
    <text evidence="2 8">Belongs to the 4-toluene sulfonate uptake permease (TSUP) (TC 2.A.102) family.</text>
</comment>
<dbReference type="Proteomes" id="UP000536640">
    <property type="component" value="Unassembled WGS sequence"/>
</dbReference>
<accession>A0A840R8L3</accession>
<dbReference type="Pfam" id="PF01925">
    <property type="entry name" value="TauE"/>
    <property type="match status" value="1"/>
</dbReference>
<dbReference type="PANTHER" id="PTHR30269">
    <property type="entry name" value="TRANSMEMBRANE PROTEIN YFCA"/>
    <property type="match status" value="1"/>
</dbReference>
<dbReference type="EMBL" id="JACHHW010000008">
    <property type="protein sequence ID" value="MBB5188671.1"/>
    <property type="molecule type" value="Genomic_DNA"/>
</dbReference>
<feature type="transmembrane region" description="Helical" evidence="8">
    <location>
        <begin position="12"/>
        <end position="32"/>
    </location>
</feature>
<dbReference type="InterPro" id="IPR052017">
    <property type="entry name" value="TSUP"/>
</dbReference>
<evidence type="ECO:0000256" key="2">
    <source>
        <dbReference type="ARBA" id="ARBA00009142"/>
    </source>
</evidence>
<proteinExistence type="inferred from homology"/>
<feature type="transmembrane region" description="Helical" evidence="8">
    <location>
        <begin position="150"/>
        <end position="175"/>
    </location>
</feature>
<gene>
    <name evidence="9" type="ORF">HNQ57_002961</name>
</gene>
<comment type="subcellular location">
    <subcellularLocation>
        <location evidence="1 8">Cell membrane</location>
        <topology evidence="1 8">Multi-pass membrane protein</topology>
    </subcellularLocation>
</comment>
<protein>
    <recommendedName>
        <fullName evidence="8">Probable membrane transporter protein</fullName>
    </recommendedName>
</protein>
<feature type="transmembrane region" description="Helical" evidence="8">
    <location>
        <begin position="241"/>
        <end position="258"/>
    </location>
</feature>